<dbReference type="AlphaFoldDB" id="A0A1H6DEP9"/>
<sequence length="198" mass="21244">MSAPVDPEQAEPGRRGSIDGLGSSSPLGLMLPAVFADDDLAQRFVAGLDEVLAPIHNVLDNLDSYFAPSLAPADFTRWLGDWVGAETEGVEEIAALRLAVSAAAHLHRIRGTRRGLAEVVRLAFGVEPEITESGAAAWDARPLGPVPGERRPHLHITLRLPDPGPADQHRLDRLVAAARPAHMPYTVQVTAVERTSPR</sequence>
<dbReference type="NCBIfam" id="TIGR02242">
    <property type="entry name" value="tail_TIGR02242"/>
    <property type="match status" value="1"/>
</dbReference>
<evidence type="ECO:0000313" key="1">
    <source>
        <dbReference type="EMBL" id="SEG83704.1"/>
    </source>
</evidence>
<dbReference type="InterPro" id="IPR011748">
    <property type="entry name" value="Unchr_phage_tail-like"/>
</dbReference>
<gene>
    <name evidence="1" type="ORF">SAMN05216223_114132</name>
</gene>
<evidence type="ECO:0000313" key="2">
    <source>
        <dbReference type="Proteomes" id="UP000236754"/>
    </source>
</evidence>
<reference evidence="1 2" key="1">
    <citation type="submission" date="2016-10" db="EMBL/GenBank/DDBJ databases">
        <authorList>
            <person name="de Groot N.N."/>
        </authorList>
    </citation>
    <scope>NUCLEOTIDE SEQUENCE [LARGE SCALE GENOMIC DNA]</scope>
    <source>
        <strain evidence="1 2">CGMCC 4.2023</strain>
    </source>
</reference>
<dbReference type="Proteomes" id="UP000236754">
    <property type="component" value="Unassembled WGS sequence"/>
</dbReference>
<organism evidence="1 2">
    <name type="scientific">Actinacidiphila yanglinensis</name>
    <dbReference type="NCBI Taxonomy" id="310779"/>
    <lineage>
        <taxon>Bacteria</taxon>
        <taxon>Bacillati</taxon>
        <taxon>Actinomycetota</taxon>
        <taxon>Actinomycetes</taxon>
        <taxon>Kitasatosporales</taxon>
        <taxon>Streptomycetaceae</taxon>
        <taxon>Actinacidiphila</taxon>
    </lineage>
</organism>
<dbReference type="EMBL" id="FNVU01000014">
    <property type="protein sequence ID" value="SEG83704.1"/>
    <property type="molecule type" value="Genomic_DNA"/>
</dbReference>
<protein>
    <submittedName>
        <fullName evidence="1">Phage tail protein domain-containing protein</fullName>
    </submittedName>
</protein>
<name>A0A1H6DEP9_9ACTN</name>
<accession>A0A1H6DEP9</accession>
<dbReference type="Pfam" id="PF09684">
    <property type="entry name" value="Tail_P2_I"/>
    <property type="match status" value="1"/>
</dbReference>
<dbReference type="InterPro" id="IPR006521">
    <property type="entry name" value="Tail_protein_I"/>
</dbReference>
<proteinExistence type="predicted"/>
<keyword evidence="2" id="KW-1185">Reference proteome</keyword>